<evidence type="ECO:0000256" key="5">
    <source>
        <dbReference type="ARBA" id="ARBA00023163"/>
    </source>
</evidence>
<proteinExistence type="inferred from homology"/>
<keyword evidence="11" id="KW-0175">Coiled coil</keyword>
<dbReference type="InterPro" id="IPR009057">
    <property type="entry name" value="Homeodomain-like_sf"/>
</dbReference>
<dbReference type="InterPro" id="IPR045224">
    <property type="entry name" value="HDZip_class_I_plant"/>
</dbReference>
<accession>A0A9J5YM16</accession>
<evidence type="ECO:0000313" key="15">
    <source>
        <dbReference type="Proteomes" id="UP000824120"/>
    </source>
</evidence>
<evidence type="ECO:0000256" key="4">
    <source>
        <dbReference type="ARBA" id="ARBA00023155"/>
    </source>
</evidence>
<dbReference type="CDD" id="cd00086">
    <property type="entry name" value="homeodomain"/>
    <property type="match status" value="1"/>
</dbReference>
<feature type="domain" description="Homeobox" evidence="13">
    <location>
        <begin position="15"/>
        <end position="75"/>
    </location>
</feature>
<keyword evidence="5 10" id="KW-0804">Transcription</keyword>
<keyword evidence="6 8" id="KW-0539">Nucleus</keyword>
<dbReference type="SUPFAM" id="SSF46689">
    <property type="entry name" value="Homeodomain-like"/>
    <property type="match status" value="1"/>
</dbReference>
<evidence type="ECO:0000259" key="13">
    <source>
        <dbReference type="PROSITE" id="PS50071"/>
    </source>
</evidence>
<evidence type="ECO:0000256" key="3">
    <source>
        <dbReference type="ARBA" id="ARBA00023125"/>
    </source>
</evidence>
<dbReference type="AlphaFoldDB" id="A0A9J5YM16"/>
<dbReference type="Pfam" id="PF00046">
    <property type="entry name" value="Homeodomain"/>
    <property type="match status" value="1"/>
</dbReference>
<keyword evidence="4 8" id="KW-0371">Homeobox</keyword>
<dbReference type="GO" id="GO:0000981">
    <property type="term" value="F:DNA-binding transcription factor activity, RNA polymerase II-specific"/>
    <property type="evidence" value="ECO:0007669"/>
    <property type="project" value="UniProtKB-UniRule"/>
</dbReference>
<feature type="compositionally biased region" description="Basic and acidic residues" evidence="12">
    <location>
        <begin position="12"/>
        <end position="25"/>
    </location>
</feature>
<dbReference type="OrthoDB" id="6159439at2759"/>
<evidence type="ECO:0000256" key="12">
    <source>
        <dbReference type="SAM" id="MobiDB-lite"/>
    </source>
</evidence>
<evidence type="ECO:0000256" key="2">
    <source>
        <dbReference type="ARBA" id="ARBA00023015"/>
    </source>
</evidence>
<evidence type="ECO:0000256" key="1">
    <source>
        <dbReference type="ARBA" id="ARBA00004123"/>
    </source>
</evidence>
<feature type="region of interest" description="Disordered" evidence="12">
    <location>
        <begin position="1"/>
        <end position="25"/>
    </location>
</feature>
<protein>
    <recommendedName>
        <fullName evidence="10">Homeobox-leucine zipper protein</fullName>
    </recommendedName>
    <alternativeName>
        <fullName evidence="10">HD-ZIP protein</fullName>
    </alternativeName>
    <alternativeName>
        <fullName evidence="10">Homeodomain transcription factor</fullName>
    </alternativeName>
</protein>
<dbReference type="GO" id="GO:0043565">
    <property type="term" value="F:sequence-specific DNA binding"/>
    <property type="evidence" value="ECO:0007669"/>
    <property type="project" value="InterPro"/>
</dbReference>
<dbReference type="PROSITE" id="PS00027">
    <property type="entry name" value="HOMEOBOX_1"/>
    <property type="match status" value="1"/>
</dbReference>
<organism evidence="14 15">
    <name type="scientific">Solanum commersonii</name>
    <name type="common">Commerson's wild potato</name>
    <name type="synonym">Commerson's nightshade</name>
    <dbReference type="NCBI Taxonomy" id="4109"/>
    <lineage>
        <taxon>Eukaryota</taxon>
        <taxon>Viridiplantae</taxon>
        <taxon>Streptophyta</taxon>
        <taxon>Embryophyta</taxon>
        <taxon>Tracheophyta</taxon>
        <taxon>Spermatophyta</taxon>
        <taxon>Magnoliopsida</taxon>
        <taxon>eudicotyledons</taxon>
        <taxon>Gunneridae</taxon>
        <taxon>Pentapetalae</taxon>
        <taxon>asterids</taxon>
        <taxon>lamiids</taxon>
        <taxon>Solanales</taxon>
        <taxon>Solanaceae</taxon>
        <taxon>Solanoideae</taxon>
        <taxon>Solaneae</taxon>
        <taxon>Solanum</taxon>
    </lineage>
</organism>
<dbReference type="InterPro" id="IPR000047">
    <property type="entry name" value="HTH_motif"/>
</dbReference>
<dbReference type="PANTHER" id="PTHR24326:SF554">
    <property type="entry name" value="HOMEOBOX-LEUCINE ZIPPER PROTEIN"/>
    <property type="match status" value="1"/>
</dbReference>
<evidence type="ECO:0000256" key="10">
    <source>
        <dbReference type="RuleBase" id="RU369038"/>
    </source>
</evidence>
<evidence type="ECO:0000256" key="8">
    <source>
        <dbReference type="PROSITE-ProRule" id="PRU00108"/>
    </source>
</evidence>
<dbReference type="EMBL" id="JACXVP010000006">
    <property type="protein sequence ID" value="KAG5600775.1"/>
    <property type="molecule type" value="Genomic_DNA"/>
</dbReference>
<evidence type="ECO:0000256" key="7">
    <source>
        <dbReference type="ARBA" id="ARBA00025748"/>
    </source>
</evidence>
<feature type="coiled-coil region" evidence="11">
    <location>
        <begin position="67"/>
        <end position="119"/>
    </location>
</feature>
<dbReference type="SMART" id="SM00389">
    <property type="entry name" value="HOX"/>
    <property type="match status" value="1"/>
</dbReference>
<keyword evidence="3 8" id="KW-0238">DNA-binding</keyword>
<dbReference type="InterPro" id="IPR001356">
    <property type="entry name" value="HD"/>
</dbReference>
<keyword evidence="2 10" id="KW-0805">Transcription regulation</keyword>
<dbReference type="InterPro" id="IPR003106">
    <property type="entry name" value="Leu_zip_homeo"/>
</dbReference>
<dbReference type="Proteomes" id="UP000824120">
    <property type="component" value="Chromosome 6"/>
</dbReference>
<evidence type="ECO:0000256" key="11">
    <source>
        <dbReference type="SAM" id="Coils"/>
    </source>
</evidence>
<reference evidence="14 15" key="1">
    <citation type="submission" date="2020-09" db="EMBL/GenBank/DDBJ databases">
        <title>De no assembly of potato wild relative species, Solanum commersonii.</title>
        <authorList>
            <person name="Cho K."/>
        </authorList>
    </citation>
    <scope>NUCLEOTIDE SEQUENCE [LARGE SCALE GENOMIC DNA]</scope>
    <source>
        <strain evidence="14">LZ3.2</strain>
        <tissue evidence="14">Leaf</tissue>
    </source>
</reference>
<comment type="subcellular location">
    <subcellularLocation>
        <location evidence="1 8 9">Nucleus</location>
    </subcellularLocation>
</comment>
<evidence type="ECO:0000256" key="9">
    <source>
        <dbReference type="RuleBase" id="RU000682"/>
    </source>
</evidence>
<feature type="DNA-binding region" description="Homeobox" evidence="8">
    <location>
        <begin position="17"/>
        <end position="76"/>
    </location>
</feature>
<dbReference type="GO" id="GO:0045893">
    <property type="term" value="P:positive regulation of DNA-templated transcription"/>
    <property type="evidence" value="ECO:0007669"/>
    <property type="project" value="TreeGrafter"/>
</dbReference>
<dbReference type="GO" id="GO:0005634">
    <property type="term" value="C:nucleus"/>
    <property type="evidence" value="ECO:0007669"/>
    <property type="project" value="UniProtKB-SubCell"/>
</dbReference>
<dbReference type="Pfam" id="PF02183">
    <property type="entry name" value="HALZ"/>
    <property type="match status" value="1"/>
</dbReference>
<comment type="similarity">
    <text evidence="7 10">Belongs to the HD-ZIP homeobox family. Class I subfamily.</text>
</comment>
<evidence type="ECO:0000313" key="14">
    <source>
        <dbReference type="EMBL" id="KAG5600775.1"/>
    </source>
</evidence>
<dbReference type="InterPro" id="IPR017970">
    <property type="entry name" value="Homeobox_CS"/>
</dbReference>
<comment type="function">
    <text evidence="10">Transcription factor.</text>
</comment>
<keyword evidence="15" id="KW-1185">Reference proteome</keyword>
<name>A0A9J5YM16_SOLCO</name>
<dbReference type="PROSITE" id="PS50071">
    <property type="entry name" value="HOMEOBOX_2"/>
    <property type="match status" value="1"/>
</dbReference>
<evidence type="ECO:0000256" key="6">
    <source>
        <dbReference type="ARBA" id="ARBA00023242"/>
    </source>
</evidence>
<comment type="caution">
    <text evidence="14">The sequence shown here is derived from an EMBL/GenBank/DDBJ whole genome shotgun (WGS) entry which is preliminary data.</text>
</comment>
<gene>
    <name evidence="14" type="ORF">H5410_032145</name>
</gene>
<dbReference type="PANTHER" id="PTHR24326">
    <property type="entry name" value="HOMEOBOX-LEUCINE ZIPPER PROTEIN"/>
    <property type="match status" value="1"/>
</dbReference>
<dbReference type="Gene3D" id="1.10.10.60">
    <property type="entry name" value="Homeodomain-like"/>
    <property type="match status" value="1"/>
</dbReference>
<sequence>MEVAEDSSPVECSKKKSHEDGKRFSDEQVKVLESMFKQKTTLEPSKKLELARDLGLQPRQVAIWFQNRRARWKTKQLEHEYGRLKDEFDNLAIKFESLKKEKESLLKQLQELSDQKENNHAGCSRSQDSIDSEIYTSSENIEAEVDVKDNIPGCINTSLDHERIKGADSDIEGTLFEHLRWKEEEFWNMEELGDSSLGSPEHWYAVGPGCVQRIGGTSFPVDLSPIVPRIWKELAKMICKEN</sequence>
<dbReference type="PRINTS" id="PR00031">
    <property type="entry name" value="HTHREPRESSR"/>
</dbReference>